<accession>A0A096CVP0</accession>
<dbReference type="GO" id="GO:0007165">
    <property type="term" value="P:signal transduction"/>
    <property type="evidence" value="ECO:0007669"/>
    <property type="project" value="UniProtKB-KW"/>
</dbReference>
<protein>
    <recommendedName>
        <fullName evidence="4">Methyl-accepting transducer domain-containing protein</fullName>
    </recommendedName>
</protein>
<gene>
    <name evidence="5" type="ORF">Y919_05375</name>
</gene>
<name>A0A096CVP0_9FIRM</name>
<dbReference type="Proteomes" id="UP000029622">
    <property type="component" value="Unassembled WGS sequence"/>
</dbReference>
<dbReference type="PROSITE" id="PS50111">
    <property type="entry name" value="CHEMOTAXIS_TRANSDUC_2"/>
    <property type="match status" value="1"/>
</dbReference>
<evidence type="ECO:0000259" key="4">
    <source>
        <dbReference type="PROSITE" id="PS50111"/>
    </source>
</evidence>
<keyword evidence="3" id="KW-0175">Coiled coil</keyword>
<dbReference type="PANTHER" id="PTHR32089">
    <property type="entry name" value="METHYL-ACCEPTING CHEMOTAXIS PROTEIN MCPB"/>
    <property type="match status" value="1"/>
</dbReference>
<dbReference type="EMBL" id="AZTB01000020">
    <property type="protein sequence ID" value="KGG80599.1"/>
    <property type="molecule type" value="Genomic_DNA"/>
</dbReference>
<feature type="coiled-coil region" evidence="3">
    <location>
        <begin position="213"/>
        <end position="240"/>
    </location>
</feature>
<evidence type="ECO:0000313" key="6">
    <source>
        <dbReference type="Proteomes" id="UP000029622"/>
    </source>
</evidence>
<evidence type="ECO:0000256" key="2">
    <source>
        <dbReference type="PROSITE-ProRule" id="PRU00284"/>
    </source>
</evidence>
<dbReference type="Gene3D" id="3.40.50.720">
    <property type="entry name" value="NAD(P)-binding Rossmann-like Domain"/>
    <property type="match status" value="1"/>
</dbReference>
<proteinExistence type="predicted"/>
<dbReference type="PANTHER" id="PTHR32089:SF112">
    <property type="entry name" value="LYSOZYME-LIKE PROTEIN-RELATED"/>
    <property type="match status" value="1"/>
</dbReference>
<dbReference type="SUPFAM" id="SSF51735">
    <property type="entry name" value="NAD(P)-binding Rossmann-fold domains"/>
    <property type="match status" value="1"/>
</dbReference>
<dbReference type="InterPro" id="IPR036291">
    <property type="entry name" value="NAD(P)-bd_dom_sf"/>
</dbReference>
<dbReference type="GO" id="GO:0016020">
    <property type="term" value="C:membrane"/>
    <property type="evidence" value="ECO:0007669"/>
    <property type="project" value="InterPro"/>
</dbReference>
<sequence>MKIAIVGAGNGGTAILKSLSKIEEISIEIIVDTNLNAPGILLAKELGIKYSDSIDDINCNNLDMIIEATGVEEVSKLLNEKSNGKCKIIDSKGAFLIMTLVERETKTLEKLNSQMSVISDTSSVVQNQLDEITSSIKSIHNVSENLLNTAEVSNKYIEKSDKIVSYVNKIAQQIKILGLNANIEAARAGEHGKGFSVVANEIQKLANNSESFAKEINEMLVKLANEIRKINGEIDNLKKLSQVQLNASETVSSALERLKSKTTI</sequence>
<dbReference type="RefSeq" id="WP_035163072.1">
    <property type="nucleotide sequence ID" value="NZ_AZTB01000020.1"/>
</dbReference>
<reference evidence="5 6" key="1">
    <citation type="submission" date="2013-12" db="EMBL/GenBank/DDBJ databases">
        <title>Draft genome sequence of Caloranaerobacter sp. H53214.</title>
        <authorList>
            <person name="Jiang L.J."/>
            <person name="Shao Z.Z."/>
            <person name="Long M.N."/>
        </authorList>
    </citation>
    <scope>NUCLEOTIDE SEQUENCE [LARGE SCALE GENOMIC DNA]</scope>
    <source>
        <strain evidence="5 6">H53214</strain>
    </source>
</reference>
<dbReference type="SMART" id="SM00283">
    <property type="entry name" value="MA"/>
    <property type="match status" value="1"/>
</dbReference>
<organism evidence="5 6">
    <name type="scientific">Caloranaerobacter azorensis H53214</name>
    <dbReference type="NCBI Taxonomy" id="1156417"/>
    <lineage>
        <taxon>Bacteria</taxon>
        <taxon>Bacillati</taxon>
        <taxon>Bacillota</taxon>
        <taxon>Tissierellia</taxon>
        <taxon>Tissierellales</taxon>
        <taxon>Thermohalobacteraceae</taxon>
        <taxon>Caloranaerobacter</taxon>
    </lineage>
</organism>
<dbReference type="STRING" id="1156417.Y919_05375"/>
<dbReference type="AlphaFoldDB" id="A0A096CVP0"/>
<feature type="domain" description="Methyl-accepting transducer" evidence="4">
    <location>
        <begin position="101"/>
        <end position="264"/>
    </location>
</feature>
<evidence type="ECO:0000313" key="5">
    <source>
        <dbReference type="EMBL" id="KGG80599.1"/>
    </source>
</evidence>
<evidence type="ECO:0000256" key="3">
    <source>
        <dbReference type="SAM" id="Coils"/>
    </source>
</evidence>
<keyword evidence="1 2" id="KW-0807">Transducer</keyword>
<evidence type="ECO:0000256" key="1">
    <source>
        <dbReference type="ARBA" id="ARBA00023224"/>
    </source>
</evidence>
<comment type="caution">
    <text evidence="5">The sequence shown here is derived from an EMBL/GenBank/DDBJ whole genome shotgun (WGS) entry which is preliminary data.</text>
</comment>
<dbReference type="Pfam" id="PF00015">
    <property type="entry name" value="MCPsignal"/>
    <property type="match status" value="1"/>
</dbReference>
<dbReference type="Gene3D" id="6.10.250.3200">
    <property type="match status" value="1"/>
</dbReference>
<dbReference type="SUPFAM" id="SSF58104">
    <property type="entry name" value="Methyl-accepting chemotaxis protein (MCP) signaling domain"/>
    <property type="match status" value="1"/>
</dbReference>
<dbReference type="InterPro" id="IPR004089">
    <property type="entry name" value="MCPsignal_dom"/>
</dbReference>